<reference evidence="5" key="1">
    <citation type="submission" date="2020-09" db="EMBL/GenBank/DDBJ databases">
        <title>A new high-throughput screening method to detect antimicrobial volatiles from metagenomic clone libraries.</title>
        <authorList>
            <person name="Stocker F."/>
            <person name="Obermeier M."/>
            <person name="Resch K."/>
            <person name="Berg G."/>
            <person name="Mueller Bogota C.A."/>
        </authorList>
    </citation>
    <scope>NUCLEOTIDE SEQUENCE</scope>
</reference>
<evidence type="ECO:0000259" key="4">
    <source>
        <dbReference type="PROSITE" id="PS50893"/>
    </source>
</evidence>
<evidence type="ECO:0000256" key="2">
    <source>
        <dbReference type="ARBA" id="ARBA00022741"/>
    </source>
</evidence>
<keyword evidence="2" id="KW-0547">Nucleotide-binding</keyword>
<sequence length="255" mass="27851">MTPGGTPAIALRDVHVAYATRGRTTVAVERASFEVAAGEFVALVGPSGCGKSTLLKAIAGLVPVTGGDLLIDGAPVRGVPDRIGMVFQNDALLPWKTVRENVRLPLALRGLGRAEQDAELQRLLAVVQLEGFEGFYPRALSGGMRKRVALARALAYDPATFLMDEPFGPLDALTRIRIGREFLAIWERVGKSVVFVTHDVEEAIALADRVLVMSARPGRITASYAIDLPRPRDYEEIRFDARFHALQREIWHALT</sequence>
<dbReference type="EC" id="3.6.3.-" evidence="5"/>
<name>A0A7L9QC16_9ZZZZ</name>
<dbReference type="PROSITE" id="PS00211">
    <property type="entry name" value="ABC_TRANSPORTER_1"/>
    <property type="match status" value="1"/>
</dbReference>
<feature type="domain" description="ABC transporter" evidence="4">
    <location>
        <begin position="11"/>
        <end position="240"/>
    </location>
</feature>
<dbReference type="Gene3D" id="3.40.50.300">
    <property type="entry name" value="P-loop containing nucleotide triphosphate hydrolases"/>
    <property type="match status" value="1"/>
</dbReference>
<evidence type="ECO:0000313" key="5">
    <source>
        <dbReference type="EMBL" id="QOL00321.1"/>
    </source>
</evidence>
<dbReference type="InterPro" id="IPR050166">
    <property type="entry name" value="ABC_transporter_ATP-bind"/>
</dbReference>
<dbReference type="PANTHER" id="PTHR42788:SF13">
    <property type="entry name" value="ALIPHATIC SULFONATES IMPORT ATP-BINDING PROTEIN SSUB"/>
    <property type="match status" value="1"/>
</dbReference>
<keyword evidence="1" id="KW-0813">Transport</keyword>
<keyword evidence="5" id="KW-0378">Hydrolase</keyword>
<evidence type="ECO:0000256" key="3">
    <source>
        <dbReference type="ARBA" id="ARBA00022840"/>
    </source>
</evidence>
<organism evidence="5">
    <name type="scientific">uncultured organism</name>
    <dbReference type="NCBI Taxonomy" id="155900"/>
    <lineage>
        <taxon>unclassified sequences</taxon>
        <taxon>environmental samples</taxon>
    </lineage>
</organism>
<dbReference type="SMART" id="SM00382">
    <property type="entry name" value="AAA"/>
    <property type="match status" value="1"/>
</dbReference>
<evidence type="ECO:0000256" key="1">
    <source>
        <dbReference type="ARBA" id="ARBA00022448"/>
    </source>
</evidence>
<gene>
    <name evidence="5" type="primary">ssuB</name>
</gene>
<dbReference type="InterPro" id="IPR003593">
    <property type="entry name" value="AAA+_ATPase"/>
</dbReference>
<dbReference type="GO" id="GO:0016887">
    <property type="term" value="F:ATP hydrolysis activity"/>
    <property type="evidence" value="ECO:0007669"/>
    <property type="project" value="InterPro"/>
</dbReference>
<dbReference type="PANTHER" id="PTHR42788">
    <property type="entry name" value="TAURINE IMPORT ATP-BINDING PROTEIN-RELATED"/>
    <property type="match status" value="1"/>
</dbReference>
<protein>
    <submittedName>
        <fullName evidence="5">Aliphatic sulfonates import ATP-binding protein SsuB</fullName>
        <ecNumber evidence="5">3.6.3.-</ecNumber>
    </submittedName>
</protein>
<dbReference type="SUPFAM" id="SSF52540">
    <property type="entry name" value="P-loop containing nucleoside triphosphate hydrolases"/>
    <property type="match status" value="1"/>
</dbReference>
<dbReference type="PROSITE" id="PS50893">
    <property type="entry name" value="ABC_TRANSPORTER_2"/>
    <property type="match status" value="1"/>
</dbReference>
<dbReference type="Pfam" id="PF00005">
    <property type="entry name" value="ABC_tran"/>
    <property type="match status" value="1"/>
</dbReference>
<accession>A0A7L9QC16</accession>
<dbReference type="GO" id="GO:0005524">
    <property type="term" value="F:ATP binding"/>
    <property type="evidence" value="ECO:0007669"/>
    <property type="project" value="UniProtKB-KW"/>
</dbReference>
<proteinExistence type="predicted"/>
<dbReference type="EMBL" id="MW000466">
    <property type="protein sequence ID" value="QOL00321.1"/>
    <property type="molecule type" value="Genomic_DNA"/>
</dbReference>
<dbReference type="InterPro" id="IPR017871">
    <property type="entry name" value="ABC_transporter-like_CS"/>
</dbReference>
<dbReference type="AlphaFoldDB" id="A0A7L9QC16"/>
<dbReference type="InterPro" id="IPR003439">
    <property type="entry name" value="ABC_transporter-like_ATP-bd"/>
</dbReference>
<keyword evidence="3 5" id="KW-0067">ATP-binding</keyword>
<dbReference type="InterPro" id="IPR027417">
    <property type="entry name" value="P-loop_NTPase"/>
</dbReference>
<dbReference type="CDD" id="cd03293">
    <property type="entry name" value="ABC_NrtD_SsuB_transporters"/>
    <property type="match status" value="1"/>
</dbReference>